<feature type="binding site" evidence="3">
    <location>
        <begin position="13"/>
        <end position="18"/>
    </location>
    <ligand>
        <name>NAD(+)</name>
        <dbReference type="ChEBI" id="CHEBI:57540"/>
    </ligand>
</feature>
<evidence type="ECO:0000256" key="2">
    <source>
        <dbReference type="PIRSR" id="PIRSR000105-1"/>
    </source>
</evidence>
<dbReference type="Gene3D" id="3.40.50.720">
    <property type="entry name" value="NAD(P)-binding Rossmann-like Domain"/>
    <property type="match status" value="1"/>
</dbReference>
<evidence type="ECO:0000259" key="4">
    <source>
        <dbReference type="Pfam" id="PF00725"/>
    </source>
</evidence>
<dbReference type="OrthoDB" id="9775332at2"/>
<evidence type="ECO:0000259" key="5">
    <source>
        <dbReference type="Pfam" id="PF02737"/>
    </source>
</evidence>
<feature type="binding site" evidence="3">
    <location>
        <position position="283"/>
    </location>
    <ligand>
        <name>NAD(+)</name>
        <dbReference type="ChEBI" id="CHEBI:57540"/>
    </ligand>
</feature>
<dbReference type="SUPFAM" id="SSF51735">
    <property type="entry name" value="NAD(P)-binding Rossmann-fold domains"/>
    <property type="match status" value="1"/>
</dbReference>
<dbReference type="PANTHER" id="PTHR48075:SF5">
    <property type="entry name" value="3-HYDROXYBUTYRYL-COA DEHYDROGENASE"/>
    <property type="match status" value="1"/>
</dbReference>
<evidence type="ECO:0000313" key="6">
    <source>
        <dbReference type="EMBL" id="EPR32487.1"/>
    </source>
</evidence>
<evidence type="ECO:0000256" key="3">
    <source>
        <dbReference type="PIRSR" id="PIRSR000105-2"/>
    </source>
</evidence>
<evidence type="ECO:0000313" key="7">
    <source>
        <dbReference type="Proteomes" id="UP000014977"/>
    </source>
</evidence>
<reference evidence="6 7" key="1">
    <citation type="journal article" date="2013" name="Genome Announc.">
        <title>Draft genome sequences for three mercury-methylating, sulfate-reducing bacteria.</title>
        <authorList>
            <person name="Brown S.D."/>
            <person name="Hurt R.A.Jr."/>
            <person name="Gilmour C.C."/>
            <person name="Elias D.A."/>
        </authorList>
    </citation>
    <scope>NUCLEOTIDE SEQUENCE [LARGE SCALE GENOMIC DNA]</scope>
    <source>
        <strain evidence="6 7">DSM 2059</strain>
    </source>
</reference>
<dbReference type="GO" id="GO:0006631">
    <property type="term" value="P:fatty acid metabolic process"/>
    <property type="evidence" value="ECO:0007669"/>
    <property type="project" value="InterPro"/>
</dbReference>
<sequence>MDPKSVKKVGVIGLGKMGADWVANFLETGFEVIGYDANTEMFERSRKQVAGDLNWLKKKKHADDADFDVDACLAKYKIVETEDAFVAELQSCQIFLEAIFEDITLKCDMLQNLTPKMPAGIVLWSNTSSLSVLTMAEACGKPEMFVGTHGMNPVHQMPAVEVVRHKKVSNEALQFTVDVLTLMGKKPFVATDVSGFWVNKHLMPFMFEAYRALERGEVTVADGDWGLKGSLGHPQGVFKLSDFIGMDTMYRVGMSMYLATQDPRLYPPLIVMRMIARNELGVKTGKGFYEWDGFKIVKERDFSDLVIKDANKLIMIKE</sequence>
<name>S7T603_DESML</name>
<feature type="site" description="Important for catalytic activity" evidence="2">
    <location>
        <position position="149"/>
    </location>
</feature>
<keyword evidence="3" id="KW-0520">NAD</keyword>
<dbReference type="PANTHER" id="PTHR48075">
    <property type="entry name" value="3-HYDROXYACYL-COA DEHYDROGENASE FAMILY PROTEIN"/>
    <property type="match status" value="1"/>
</dbReference>
<dbReference type="eggNOG" id="COG1250">
    <property type="taxonomic scope" value="Bacteria"/>
</dbReference>
<protein>
    <submittedName>
        <fullName evidence="6">3-hydroxyacyl-CoA dehydrogenase NAD-binding protein</fullName>
    </submittedName>
</protein>
<dbReference type="PATRIC" id="fig|1121405.3.peg.4268"/>
<dbReference type="Pfam" id="PF02737">
    <property type="entry name" value="3HCDH_N"/>
    <property type="match status" value="1"/>
</dbReference>
<dbReference type="RefSeq" id="WP_020878807.1">
    <property type="nucleotide sequence ID" value="NZ_ATHJ01000139.1"/>
</dbReference>
<dbReference type="InterPro" id="IPR008927">
    <property type="entry name" value="6-PGluconate_DH-like_C_sf"/>
</dbReference>
<dbReference type="STRING" id="897.B2D07_19740"/>
<dbReference type="InterPro" id="IPR036291">
    <property type="entry name" value="NAD(P)-bd_dom_sf"/>
</dbReference>
<organism evidence="6 7">
    <name type="scientific">Desulfococcus multivorans DSM 2059</name>
    <dbReference type="NCBI Taxonomy" id="1121405"/>
    <lineage>
        <taxon>Bacteria</taxon>
        <taxon>Pseudomonadati</taxon>
        <taxon>Thermodesulfobacteriota</taxon>
        <taxon>Desulfobacteria</taxon>
        <taxon>Desulfobacterales</taxon>
        <taxon>Desulfococcaceae</taxon>
        <taxon>Desulfococcus</taxon>
    </lineage>
</organism>
<dbReference type="GO" id="GO:0016616">
    <property type="term" value="F:oxidoreductase activity, acting on the CH-OH group of donors, NAD or NADP as acceptor"/>
    <property type="evidence" value="ECO:0007669"/>
    <property type="project" value="InterPro"/>
</dbReference>
<feature type="binding site" evidence="3">
    <location>
        <position position="152"/>
    </location>
    <ligand>
        <name>NAD(+)</name>
        <dbReference type="ChEBI" id="CHEBI:57540"/>
    </ligand>
</feature>
<dbReference type="InterPro" id="IPR006176">
    <property type="entry name" value="3-OHacyl-CoA_DH_NAD-bd"/>
</dbReference>
<feature type="domain" description="3-hydroxyacyl-CoA dehydrogenase NAD binding" evidence="5">
    <location>
        <begin position="8"/>
        <end position="192"/>
    </location>
</feature>
<dbReference type="InterPro" id="IPR022694">
    <property type="entry name" value="3-OHacyl-CoA_DH"/>
</dbReference>
<proteinExistence type="predicted"/>
<feature type="binding site" evidence="3">
    <location>
        <position position="106"/>
    </location>
    <ligand>
        <name>NAD(+)</name>
        <dbReference type="ChEBI" id="CHEBI:57540"/>
    </ligand>
</feature>
<dbReference type="EMBL" id="ATHJ01000139">
    <property type="protein sequence ID" value="EPR32487.1"/>
    <property type="molecule type" value="Genomic_DNA"/>
</dbReference>
<dbReference type="Gene3D" id="1.10.1040.10">
    <property type="entry name" value="N-(1-d-carboxylethyl)-l-norvaline Dehydrogenase, domain 2"/>
    <property type="match status" value="1"/>
</dbReference>
<comment type="caution">
    <text evidence="6">The sequence shown here is derived from an EMBL/GenBank/DDBJ whole genome shotgun (WGS) entry which is preliminary data.</text>
</comment>
<feature type="binding site" evidence="3">
    <location>
        <position position="128"/>
    </location>
    <ligand>
        <name>NAD(+)</name>
        <dbReference type="ChEBI" id="CHEBI:57540"/>
    </ligand>
</feature>
<feature type="binding site" evidence="3">
    <location>
        <position position="36"/>
    </location>
    <ligand>
        <name>NAD(+)</name>
        <dbReference type="ChEBI" id="CHEBI:57540"/>
    </ligand>
</feature>
<evidence type="ECO:0000256" key="1">
    <source>
        <dbReference type="ARBA" id="ARBA00023002"/>
    </source>
</evidence>
<dbReference type="InterPro" id="IPR013328">
    <property type="entry name" value="6PGD_dom2"/>
</dbReference>
<accession>S7T603</accession>
<dbReference type="AlphaFoldDB" id="S7T603"/>
<dbReference type="GO" id="GO:0070403">
    <property type="term" value="F:NAD+ binding"/>
    <property type="evidence" value="ECO:0007669"/>
    <property type="project" value="InterPro"/>
</dbReference>
<dbReference type="InterPro" id="IPR006108">
    <property type="entry name" value="3HC_DH_C"/>
</dbReference>
<dbReference type="PIRSF" id="PIRSF000105">
    <property type="entry name" value="HCDH"/>
    <property type="match status" value="1"/>
</dbReference>
<dbReference type="Pfam" id="PF00725">
    <property type="entry name" value="3HCDH"/>
    <property type="match status" value="1"/>
</dbReference>
<feature type="domain" description="3-hydroxyacyl-CoA dehydrogenase C-terminal" evidence="4">
    <location>
        <begin position="195"/>
        <end position="291"/>
    </location>
</feature>
<dbReference type="Proteomes" id="UP000014977">
    <property type="component" value="Unassembled WGS sequence"/>
</dbReference>
<keyword evidence="7" id="KW-1185">Reference proteome</keyword>
<gene>
    <name evidence="6" type="ORF">dsmv_3638</name>
</gene>
<feature type="binding site" evidence="3">
    <location>
        <position position="101"/>
    </location>
    <ligand>
        <name>NAD(+)</name>
        <dbReference type="ChEBI" id="CHEBI:57540"/>
    </ligand>
</feature>
<dbReference type="SUPFAM" id="SSF48179">
    <property type="entry name" value="6-phosphogluconate dehydrogenase C-terminal domain-like"/>
    <property type="match status" value="1"/>
</dbReference>
<keyword evidence="1" id="KW-0560">Oxidoreductase</keyword>